<keyword evidence="2" id="KW-0732">Signal</keyword>
<feature type="compositionally biased region" description="Basic and acidic residues" evidence="1">
    <location>
        <begin position="285"/>
        <end position="308"/>
    </location>
</feature>
<evidence type="ECO:0000256" key="2">
    <source>
        <dbReference type="SAM" id="SignalP"/>
    </source>
</evidence>
<feature type="compositionally biased region" description="Polar residues" evidence="1">
    <location>
        <begin position="268"/>
        <end position="284"/>
    </location>
</feature>
<dbReference type="WBParaSite" id="Gr19_v10_g2710.t1">
    <property type="protein sequence ID" value="Gr19_v10_g2710.t1"/>
    <property type="gene ID" value="Gr19_v10_g2710"/>
</dbReference>
<dbReference type="Proteomes" id="UP000887572">
    <property type="component" value="Unplaced"/>
</dbReference>
<proteinExistence type="predicted"/>
<feature type="region of interest" description="Disordered" evidence="1">
    <location>
        <begin position="268"/>
        <end position="308"/>
    </location>
</feature>
<organism evidence="3 4">
    <name type="scientific">Globodera rostochiensis</name>
    <name type="common">Golden nematode worm</name>
    <name type="synonym">Heterodera rostochiensis</name>
    <dbReference type="NCBI Taxonomy" id="31243"/>
    <lineage>
        <taxon>Eukaryota</taxon>
        <taxon>Metazoa</taxon>
        <taxon>Ecdysozoa</taxon>
        <taxon>Nematoda</taxon>
        <taxon>Chromadorea</taxon>
        <taxon>Rhabditida</taxon>
        <taxon>Tylenchina</taxon>
        <taxon>Tylenchomorpha</taxon>
        <taxon>Tylenchoidea</taxon>
        <taxon>Heteroderidae</taxon>
        <taxon>Heteroderinae</taxon>
        <taxon>Globodera</taxon>
    </lineage>
</organism>
<evidence type="ECO:0000313" key="3">
    <source>
        <dbReference type="Proteomes" id="UP000887572"/>
    </source>
</evidence>
<dbReference type="AlphaFoldDB" id="A0A914HN81"/>
<feature type="chain" id="PRO_5037103362" evidence="2">
    <location>
        <begin position="24"/>
        <end position="399"/>
    </location>
</feature>
<evidence type="ECO:0000256" key="1">
    <source>
        <dbReference type="SAM" id="MobiDB-lite"/>
    </source>
</evidence>
<protein>
    <submittedName>
        <fullName evidence="4">Uncharacterized protein</fullName>
    </submittedName>
</protein>
<feature type="region of interest" description="Disordered" evidence="1">
    <location>
        <begin position="74"/>
        <end position="118"/>
    </location>
</feature>
<feature type="signal peptide" evidence="2">
    <location>
        <begin position="1"/>
        <end position="23"/>
    </location>
</feature>
<keyword evidence="3" id="KW-1185">Reference proteome</keyword>
<sequence length="399" mass="45823">MNEFWKLILLSFFATNSFEKAESVQLEEPPLNPFDEIFGEGWWDNAKDEEWQKLTLEQNALHQIDRQNTQLGQIEPNSTDQLGQIEPNSNDQLGQIEPNSTDQLGQIEPNSTDQLGQIESNSTDQLGQIEPNSTDQNPPLTDAAKELGLSLATIYAWKREIGQTKPNHKYSHSEQKELMKRYYKIKDKNPKSIDEDIAKLLKIGLRTLSKSVKLEFKTFDEIFGEGWWDQGEAEDLKIPPANFGQNVHYQIDRQNTQIGQIEPNSIDQLGQIEPNSTDLNPSLTESDHSDNAKNAEEQKQMTSKEKRLSFGTISNWKQKLGQTEPNHKYPHSEQKKLMKCYYEIKNENPKINDADIAKMLKIGRATLYKWKKQFHPNSVDGHSVEVNVQEIENSNSRNI</sequence>
<accession>A0A914HN81</accession>
<reference evidence="4" key="1">
    <citation type="submission" date="2022-11" db="UniProtKB">
        <authorList>
            <consortium name="WormBaseParasite"/>
        </authorList>
    </citation>
    <scope>IDENTIFICATION</scope>
</reference>
<name>A0A914HN81_GLORO</name>
<evidence type="ECO:0000313" key="4">
    <source>
        <dbReference type="WBParaSite" id="Gr19_v10_g2710.t1"/>
    </source>
</evidence>